<name>A0ABP0IT75_9DINO</name>
<dbReference type="Pfam" id="PF04828">
    <property type="entry name" value="GFA"/>
    <property type="match status" value="1"/>
</dbReference>
<dbReference type="EMBL" id="CAXAMM010004792">
    <property type="protein sequence ID" value="CAK9004960.1"/>
    <property type="molecule type" value="Genomic_DNA"/>
</dbReference>
<dbReference type="InterPro" id="IPR011057">
    <property type="entry name" value="Mss4-like_sf"/>
</dbReference>
<comment type="similarity">
    <text evidence="1">Belongs to the Gfa family.</text>
</comment>
<protein>
    <recommendedName>
        <fullName evidence="5">CENP-V/GFA domain-containing protein</fullName>
    </recommendedName>
</protein>
<evidence type="ECO:0000256" key="4">
    <source>
        <dbReference type="ARBA" id="ARBA00023239"/>
    </source>
</evidence>
<sequence length="190" mass="20370">MALATAIGACFTGFGCGVAALLFAQRQRSLPSTSTSSSRPSDPNQTVRIAQCNCGQLQVTVTGPDPERISLCHCNLCQKQSGNVFAVQARFPKEQVAIKGISTVWKLAKDEADQLAYRNCVSLGGGGSFHFCPNCGSTVWYMADADSARIGVKIGCFTDPTFPPPKLSGFEEYMHPWAMEAASLAVQHMK</sequence>
<evidence type="ECO:0000256" key="3">
    <source>
        <dbReference type="ARBA" id="ARBA00022833"/>
    </source>
</evidence>
<gene>
    <name evidence="6" type="ORF">SCF082_LOCUS8396</name>
</gene>
<evidence type="ECO:0000313" key="7">
    <source>
        <dbReference type="Proteomes" id="UP001642464"/>
    </source>
</evidence>
<dbReference type="PANTHER" id="PTHR33337">
    <property type="entry name" value="GFA DOMAIN-CONTAINING PROTEIN"/>
    <property type="match status" value="1"/>
</dbReference>
<dbReference type="PANTHER" id="PTHR33337:SF40">
    <property type="entry name" value="CENP-V_GFA DOMAIN-CONTAINING PROTEIN-RELATED"/>
    <property type="match status" value="1"/>
</dbReference>
<evidence type="ECO:0000256" key="2">
    <source>
        <dbReference type="ARBA" id="ARBA00022723"/>
    </source>
</evidence>
<accession>A0ABP0IT75</accession>
<dbReference type="Proteomes" id="UP001642464">
    <property type="component" value="Unassembled WGS sequence"/>
</dbReference>
<keyword evidence="7" id="KW-1185">Reference proteome</keyword>
<evidence type="ECO:0000259" key="5">
    <source>
        <dbReference type="PROSITE" id="PS51891"/>
    </source>
</evidence>
<comment type="caution">
    <text evidence="6">The sequence shown here is derived from an EMBL/GenBank/DDBJ whole genome shotgun (WGS) entry which is preliminary data.</text>
</comment>
<proteinExistence type="inferred from homology"/>
<evidence type="ECO:0000313" key="6">
    <source>
        <dbReference type="EMBL" id="CAK9004960.1"/>
    </source>
</evidence>
<evidence type="ECO:0000256" key="1">
    <source>
        <dbReference type="ARBA" id="ARBA00005495"/>
    </source>
</evidence>
<keyword evidence="4" id="KW-0456">Lyase</keyword>
<dbReference type="PROSITE" id="PS51891">
    <property type="entry name" value="CENP_V_GFA"/>
    <property type="match status" value="1"/>
</dbReference>
<dbReference type="InterPro" id="IPR006913">
    <property type="entry name" value="CENP-V/GFA"/>
</dbReference>
<keyword evidence="2" id="KW-0479">Metal-binding</keyword>
<feature type="domain" description="CENP-V/GFA" evidence="5">
    <location>
        <begin position="48"/>
        <end position="171"/>
    </location>
</feature>
<dbReference type="SUPFAM" id="SSF51316">
    <property type="entry name" value="Mss4-like"/>
    <property type="match status" value="1"/>
</dbReference>
<organism evidence="6 7">
    <name type="scientific">Durusdinium trenchii</name>
    <dbReference type="NCBI Taxonomy" id="1381693"/>
    <lineage>
        <taxon>Eukaryota</taxon>
        <taxon>Sar</taxon>
        <taxon>Alveolata</taxon>
        <taxon>Dinophyceae</taxon>
        <taxon>Suessiales</taxon>
        <taxon>Symbiodiniaceae</taxon>
        <taxon>Durusdinium</taxon>
    </lineage>
</organism>
<dbReference type="Gene3D" id="3.90.1590.10">
    <property type="entry name" value="glutathione-dependent formaldehyde- activating enzyme (gfa)"/>
    <property type="match status" value="1"/>
</dbReference>
<reference evidence="6 7" key="1">
    <citation type="submission" date="2024-02" db="EMBL/GenBank/DDBJ databases">
        <authorList>
            <person name="Chen Y."/>
            <person name="Shah S."/>
            <person name="Dougan E. K."/>
            <person name="Thang M."/>
            <person name="Chan C."/>
        </authorList>
    </citation>
    <scope>NUCLEOTIDE SEQUENCE [LARGE SCALE GENOMIC DNA]</scope>
</reference>
<keyword evidence="3" id="KW-0862">Zinc</keyword>